<dbReference type="Proteomes" id="UP000383932">
    <property type="component" value="Unassembled WGS sequence"/>
</dbReference>
<evidence type="ECO:0000256" key="2">
    <source>
        <dbReference type="SAM" id="MobiDB-lite"/>
    </source>
</evidence>
<feature type="compositionally biased region" description="Polar residues" evidence="2">
    <location>
        <begin position="10"/>
        <end position="22"/>
    </location>
</feature>
<feature type="region of interest" description="Disordered" evidence="2">
    <location>
        <begin position="529"/>
        <end position="556"/>
    </location>
</feature>
<evidence type="ECO:0000313" key="4">
    <source>
        <dbReference type="Proteomes" id="UP000383932"/>
    </source>
</evidence>
<keyword evidence="4" id="KW-1185">Reference proteome</keyword>
<dbReference type="AlphaFoldDB" id="A0A5N5QRD4"/>
<proteinExistence type="predicted"/>
<sequence>MLQGYPAGDPSNTLSQGVSTGSGSANALGVVNLDSLDMNDLNHWPSAQDNLTTGSQEEVQYVRLSSQEFGDLLNRKVNVDNPRKTARPSGRAVTDRPAQAPAQAQACPKPTVAAPIAPDPTPRQPLRFVHQFGPQVNQPISPEVVQQPAPQGIQQAAPQVTQFTSRPVTQLTPIAQPTLNPGPTPVAQQVRGFQSFATQHTRNIPRSAHSIHATSAAQPGHFAPIAHNVQHSRVTQPSLAVEPSGSAQTPVQAPVQAHIQYAPEPNTRHANPDVLSATQAPRARIIVTLDHTHERTPTQPQDDLKTIVTIAQLLEANIRWNRMFEANGIIVPWPQVDINPAIAREDELRDRGESEPFKSIVWEYAFKYLGAHHFSKFYLQQAESELGNLGTGYEIGPLPSWLYRYAGSQLLLMQEPAQQILTEQQLMGCVLNLEQRRQRRAAERALERQQKMQAQAQEQLLMQQQLLTQQQAQEQMQVPAQTQPPAQMQPSAPIQMPAQMQVPPQIHYPAPTQVPSQARPFVPTQVQQDMHGGVHRVGTERRAARDHYNNTPYARK</sequence>
<feature type="compositionally biased region" description="Basic and acidic residues" evidence="2">
    <location>
        <begin position="537"/>
        <end position="548"/>
    </location>
</feature>
<comment type="caution">
    <text evidence="3">The sequence shown here is derived from an EMBL/GenBank/DDBJ whole genome shotgun (WGS) entry which is preliminary data.</text>
</comment>
<dbReference type="EMBL" id="SSOP01000030">
    <property type="protein sequence ID" value="KAB5593787.1"/>
    <property type="molecule type" value="Genomic_DNA"/>
</dbReference>
<keyword evidence="1" id="KW-0175">Coiled coil</keyword>
<feature type="coiled-coil region" evidence="1">
    <location>
        <begin position="432"/>
        <end position="459"/>
    </location>
</feature>
<evidence type="ECO:0000313" key="3">
    <source>
        <dbReference type="EMBL" id="KAB5593787.1"/>
    </source>
</evidence>
<evidence type="ECO:0000256" key="1">
    <source>
        <dbReference type="SAM" id="Coils"/>
    </source>
</evidence>
<protein>
    <submittedName>
        <fullName evidence="3">Uncharacterized protein</fullName>
    </submittedName>
</protein>
<organism evidence="3 4">
    <name type="scientific">Ceratobasidium theobromae</name>
    <dbReference type="NCBI Taxonomy" id="1582974"/>
    <lineage>
        <taxon>Eukaryota</taxon>
        <taxon>Fungi</taxon>
        <taxon>Dikarya</taxon>
        <taxon>Basidiomycota</taxon>
        <taxon>Agaricomycotina</taxon>
        <taxon>Agaricomycetes</taxon>
        <taxon>Cantharellales</taxon>
        <taxon>Ceratobasidiaceae</taxon>
        <taxon>Ceratobasidium</taxon>
    </lineage>
</organism>
<name>A0A5N5QRD4_9AGAM</name>
<accession>A0A5N5QRD4</accession>
<reference evidence="3 4" key="1">
    <citation type="journal article" date="2019" name="Fungal Biol. Biotechnol.">
        <title>Draft genome sequence of fastidious pathogen Ceratobasidium theobromae, which causes vascular-streak dieback in Theobroma cacao.</title>
        <authorList>
            <person name="Ali S.S."/>
            <person name="Asman A."/>
            <person name="Shao J."/>
            <person name="Firmansyah A.P."/>
            <person name="Susilo A.W."/>
            <person name="Rosmana A."/>
            <person name="McMahon P."/>
            <person name="Junaid M."/>
            <person name="Guest D."/>
            <person name="Kheng T.Y."/>
            <person name="Meinhardt L.W."/>
            <person name="Bailey B.A."/>
        </authorList>
    </citation>
    <scope>NUCLEOTIDE SEQUENCE [LARGE SCALE GENOMIC DNA]</scope>
    <source>
        <strain evidence="3 4">CT2</strain>
    </source>
</reference>
<gene>
    <name evidence="3" type="ORF">CTheo_2756</name>
</gene>
<feature type="compositionally biased region" description="Low complexity" evidence="2">
    <location>
        <begin position="97"/>
        <end position="108"/>
    </location>
</feature>
<feature type="region of interest" description="Disordered" evidence="2">
    <location>
        <begin position="1"/>
        <end position="22"/>
    </location>
</feature>
<feature type="region of interest" description="Disordered" evidence="2">
    <location>
        <begin position="80"/>
        <end position="123"/>
    </location>
</feature>